<feature type="domain" description="Cytochrome c" evidence="7">
    <location>
        <begin position="43"/>
        <end position="164"/>
    </location>
</feature>
<dbReference type="GO" id="GO:0009055">
    <property type="term" value="F:electron transfer activity"/>
    <property type="evidence" value="ECO:0007669"/>
    <property type="project" value="InterPro"/>
</dbReference>
<dbReference type="GO" id="GO:0004130">
    <property type="term" value="F:cytochrome-c peroxidase activity"/>
    <property type="evidence" value="ECO:0007669"/>
    <property type="project" value="TreeGrafter"/>
</dbReference>
<dbReference type="Gene3D" id="1.10.760.10">
    <property type="entry name" value="Cytochrome c-like domain"/>
    <property type="match status" value="2"/>
</dbReference>
<dbReference type="InterPro" id="IPR051395">
    <property type="entry name" value="Cytochrome_c_Peroxidase/MauG"/>
</dbReference>
<sequence>VLWDARVILLMYSTRQHLCKGTPRLLVGAILLFVCHVASAADELETLGEALFLDANLSLNRNQSCSTCHDPNVAFSDGRDGDLGGAVSLGDDGLSLGDRNAPTLTYASLIPTFQRSEDGNYVGGFFRDGRAATLIDQLAEPFTNPLEMALPDIGTVVARVQETPSHVSSLENIYGDGVFDNQEGAFQAISESIAAFEQTARFGPFDSKYDRYLKGEYALTKEEELGRVFFFSQLTNCHRCHLLETKEFTAGETFTNHRYHNIGIPTNTVVREHNGLPSTYTDTGLLQNPTVDDPVVAGQFRVPSLRNVAVT</sequence>
<organism evidence="8">
    <name type="scientific">marine metagenome</name>
    <dbReference type="NCBI Taxonomy" id="408172"/>
    <lineage>
        <taxon>unclassified sequences</taxon>
        <taxon>metagenomes</taxon>
        <taxon>ecological metagenomes</taxon>
    </lineage>
</organism>
<keyword evidence="2" id="KW-0349">Heme</keyword>
<evidence type="ECO:0000256" key="1">
    <source>
        <dbReference type="ARBA" id="ARBA00004196"/>
    </source>
</evidence>
<dbReference type="InterPro" id="IPR009056">
    <property type="entry name" value="Cyt_c-like_dom"/>
</dbReference>
<keyword evidence="5" id="KW-0560">Oxidoreductase</keyword>
<dbReference type="GO" id="GO:0046872">
    <property type="term" value="F:metal ion binding"/>
    <property type="evidence" value="ECO:0007669"/>
    <property type="project" value="UniProtKB-KW"/>
</dbReference>
<dbReference type="GO" id="GO:0030313">
    <property type="term" value="C:cell envelope"/>
    <property type="evidence" value="ECO:0007669"/>
    <property type="project" value="UniProtKB-SubCell"/>
</dbReference>
<proteinExistence type="predicted"/>
<dbReference type="PROSITE" id="PS51007">
    <property type="entry name" value="CYTC"/>
    <property type="match status" value="1"/>
</dbReference>
<evidence type="ECO:0000259" key="7">
    <source>
        <dbReference type="PROSITE" id="PS51007"/>
    </source>
</evidence>
<evidence type="ECO:0000256" key="6">
    <source>
        <dbReference type="ARBA" id="ARBA00023004"/>
    </source>
</evidence>
<evidence type="ECO:0000256" key="3">
    <source>
        <dbReference type="ARBA" id="ARBA00022723"/>
    </source>
</evidence>
<dbReference type="GO" id="GO:0020037">
    <property type="term" value="F:heme binding"/>
    <property type="evidence" value="ECO:0007669"/>
    <property type="project" value="InterPro"/>
</dbReference>
<accession>A0A382IGS4</accession>
<keyword evidence="4" id="KW-0732">Signal</keyword>
<dbReference type="PANTHER" id="PTHR30600:SF10">
    <property type="entry name" value="BLL6722 PROTEIN"/>
    <property type="match status" value="1"/>
</dbReference>
<name>A0A382IGS4_9ZZZZ</name>
<dbReference type="AlphaFoldDB" id="A0A382IGS4"/>
<dbReference type="Pfam" id="PF03150">
    <property type="entry name" value="CCP_MauG"/>
    <property type="match status" value="1"/>
</dbReference>
<dbReference type="SUPFAM" id="SSF46626">
    <property type="entry name" value="Cytochrome c"/>
    <property type="match status" value="2"/>
</dbReference>
<keyword evidence="3" id="KW-0479">Metal-binding</keyword>
<evidence type="ECO:0000256" key="4">
    <source>
        <dbReference type="ARBA" id="ARBA00022729"/>
    </source>
</evidence>
<evidence type="ECO:0000256" key="5">
    <source>
        <dbReference type="ARBA" id="ARBA00023002"/>
    </source>
</evidence>
<gene>
    <name evidence="8" type="ORF">METZ01_LOCUS251632</name>
</gene>
<dbReference type="EMBL" id="UINC01067270">
    <property type="protein sequence ID" value="SVB98778.1"/>
    <property type="molecule type" value="Genomic_DNA"/>
</dbReference>
<feature type="non-terminal residue" evidence="8">
    <location>
        <position position="1"/>
    </location>
</feature>
<evidence type="ECO:0000256" key="2">
    <source>
        <dbReference type="ARBA" id="ARBA00022617"/>
    </source>
</evidence>
<feature type="non-terminal residue" evidence="8">
    <location>
        <position position="311"/>
    </location>
</feature>
<comment type="subcellular location">
    <subcellularLocation>
        <location evidence="1">Cell envelope</location>
    </subcellularLocation>
</comment>
<keyword evidence="6" id="KW-0408">Iron</keyword>
<dbReference type="InterPro" id="IPR004852">
    <property type="entry name" value="Di-haem_cyt_c_peroxidsae"/>
</dbReference>
<dbReference type="PANTHER" id="PTHR30600">
    <property type="entry name" value="CYTOCHROME C PEROXIDASE-RELATED"/>
    <property type="match status" value="1"/>
</dbReference>
<evidence type="ECO:0000313" key="8">
    <source>
        <dbReference type="EMBL" id="SVB98778.1"/>
    </source>
</evidence>
<protein>
    <recommendedName>
        <fullName evidence="7">Cytochrome c domain-containing protein</fullName>
    </recommendedName>
</protein>
<reference evidence="8" key="1">
    <citation type="submission" date="2018-05" db="EMBL/GenBank/DDBJ databases">
        <authorList>
            <person name="Lanie J.A."/>
            <person name="Ng W.-L."/>
            <person name="Kazmierczak K.M."/>
            <person name="Andrzejewski T.M."/>
            <person name="Davidsen T.M."/>
            <person name="Wayne K.J."/>
            <person name="Tettelin H."/>
            <person name="Glass J.I."/>
            <person name="Rusch D."/>
            <person name="Podicherti R."/>
            <person name="Tsui H.-C.T."/>
            <person name="Winkler M.E."/>
        </authorList>
    </citation>
    <scope>NUCLEOTIDE SEQUENCE</scope>
</reference>
<dbReference type="InterPro" id="IPR036909">
    <property type="entry name" value="Cyt_c-like_dom_sf"/>
</dbReference>